<feature type="region of interest" description="Disordered" evidence="1">
    <location>
        <begin position="53"/>
        <end position="75"/>
    </location>
</feature>
<gene>
    <name evidence="3" type="ORF">PENTCL1PPCAC_22478</name>
</gene>
<dbReference type="Proteomes" id="UP001432027">
    <property type="component" value="Unassembled WGS sequence"/>
</dbReference>
<comment type="caution">
    <text evidence="3">The sequence shown here is derived from an EMBL/GenBank/DDBJ whole genome shotgun (WGS) entry which is preliminary data.</text>
</comment>
<accession>A0AAV5U0E4</accession>
<evidence type="ECO:0000313" key="4">
    <source>
        <dbReference type="Proteomes" id="UP001432027"/>
    </source>
</evidence>
<proteinExistence type="predicted"/>
<evidence type="ECO:0000256" key="2">
    <source>
        <dbReference type="SAM" id="SignalP"/>
    </source>
</evidence>
<dbReference type="EMBL" id="BTSX01000005">
    <property type="protein sequence ID" value="GMT00304.1"/>
    <property type="molecule type" value="Genomic_DNA"/>
</dbReference>
<keyword evidence="2" id="KW-0732">Signal</keyword>
<organism evidence="3 4">
    <name type="scientific">Pristionchus entomophagus</name>
    <dbReference type="NCBI Taxonomy" id="358040"/>
    <lineage>
        <taxon>Eukaryota</taxon>
        <taxon>Metazoa</taxon>
        <taxon>Ecdysozoa</taxon>
        <taxon>Nematoda</taxon>
        <taxon>Chromadorea</taxon>
        <taxon>Rhabditida</taxon>
        <taxon>Rhabditina</taxon>
        <taxon>Diplogasteromorpha</taxon>
        <taxon>Diplogasteroidea</taxon>
        <taxon>Neodiplogasteridae</taxon>
        <taxon>Pristionchus</taxon>
    </lineage>
</organism>
<protein>
    <submittedName>
        <fullName evidence="3">Uncharacterized protein</fullName>
    </submittedName>
</protein>
<sequence length="150" mass="17498">IIAEMRLALLLSSLLYISSTMHRHQRNRIIQEEEIGQLHFYYSKKYAKSIVDYEEDDEDDEDDYEEEEESLDSNEEIIGETPVAIAWVPVINRNLSGTVFAEIQSADREEIRQISEYLNYSLHKSRDASISSFSFTFLPLSFPLLLTLLR</sequence>
<feature type="non-terminal residue" evidence="3">
    <location>
        <position position="1"/>
    </location>
</feature>
<evidence type="ECO:0000256" key="1">
    <source>
        <dbReference type="SAM" id="MobiDB-lite"/>
    </source>
</evidence>
<keyword evidence="4" id="KW-1185">Reference proteome</keyword>
<evidence type="ECO:0000313" key="3">
    <source>
        <dbReference type="EMBL" id="GMT00304.1"/>
    </source>
</evidence>
<dbReference type="AlphaFoldDB" id="A0AAV5U0E4"/>
<name>A0AAV5U0E4_9BILA</name>
<feature type="signal peptide" evidence="2">
    <location>
        <begin position="1"/>
        <end position="19"/>
    </location>
</feature>
<reference evidence="3" key="1">
    <citation type="submission" date="2023-10" db="EMBL/GenBank/DDBJ databases">
        <title>Genome assembly of Pristionchus species.</title>
        <authorList>
            <person name="Yoshida K."/>
            <person name="Sommer R.J."/>
        </authorList>
    </citation>
    <scope>NUCLEOTIDE SEQUENCE</scope>
    <source>
        <strain evidence="3">RS0144</strain>
    </source>
</reference>
<feature type="chain" id="PRO_5043585389" evidence="2">
    <location>
        <begin position="20"/>
        <end position="150"/>
    </location>
</feature>